<keyword evidence="4" id="KW-1015">Disulfide bond</keyword>
<dbReference type="FunFam" id="2.10.220.10:FF:000020">
    <property type="entry name" value="Furin-like protease 2"/>
    <property type="match status" value="1"/>
</dbReference>
<dbReference type="CDD" id="cd00064">
    <property type="entry name" value="FU"/>
    <property type="match status" value="6"/>
</dbReference>
<reference evidence="8 9" key="1">
    <citation type="journal article" date="2017" name="Curr. Biol.">
        <title>The Evolution of Venom by Co-option of Single-Copy Genes.</title>
        <authorList>
            <person name="Martinson E.O."/>
            <person name="Mrinalini"/>
            <person name="Kelkar Y.D."/>
            <person name="Chang C.H."/>
            <person name="Werren J.H."/>
        </authorList>
    </citation>
    <scope>NUCLEOTIDE SEQUENCE [LARGE SCALE GENOMIC DNA]</scope>
    <source>
        <strain evidence="8 9">Alberta</strain>
        <tissue evidence="8">Whole body</tissue>
    </source>
</reference>
<evidence type="ECO:0000256" key="2">
    <source>
        <dbReference type="ARBA" id="ARBA00022801"/>
    </source>
</evidence>
<evidence type="ECO:0000256" key="4">
    <source>
        <dbReference type="ARBA" id="ARBA00023157"/>
    </source>
</evidence>
<keyword evidence="1" id="KW-0645">Protease</keyword>
<comment type="caution">
    <text evidence="8">The sequence shown here is derived from an EMBL/GenBank/DDBJ whole genome shotgun (WGS) entry which is preliminary data.</text>
</comment>
<dbReference type="GO" id="GO:0016485">
    <property type="term" value="P:protein processing"/>
    <property type="evidence" value="ECO:0007669"/>
    <property type="project" value="TreeGrafter"/>
</dbReference>
<dbReference type="InterPro" id="IPR032778">
    <property type="entry name" value="GF_recep_IV"/>
</dbReference>
<dbReference type="GO" id="GO:0004252">
    <property type="term" value="F:serine-type endopeptidase activity"/>
    <property type="evidence" value="ECO:0007669"/>
    <property type="project" value="TreeGrafter"/>
</dbReference>
<evidence type="ECO:0000256" key="3">
    <source>
        <dbReference type="ARBA" id="ARBA00022825"/>
    </source>
</evidence>
<evidence type="ECO:0000313" key="9">
    <source>
        <dbReference type="Proteomes" id="UP000215335"/>
    </source>
</evidence>
<dbReference type="InterPro" id="IPR009030">
    <property type="entry name" value="Growth_fac_rcpt_cys_sf"/>
</dbReference>
<evidence type="ECO:0000256" key="1">
    <source>
        <dbReference type="ARBA" id="ARBA00022670"/>
    </source>
</evidence>
<feature type="transmembrane region" description="Helical" evidence="6">
    <location>
        <begin position="644"/>
        <end position="667"/>
    </location>
</feature>
<dbReference type="STRING" id="543379.A0A232FAM7"/>
<dbReference type="PANTHER" id="PTHR42884">
    <property type="entry name" value="PROPROTEIN CONVERTASE SUBTILISIN/KEXIN-RELATED"/>
    <property type="match status" value="1"/>
</dbReference>
<dbReference type="GO" id="GO:0005802">
    <property type="term" value="C:trans-Golgi network"/>
    <property type="evidence" value="ECO:0007669"/>
    <property type="project" value="TreeGrafter"/>
</dbReference>
<name>A0A232FAM7_9HYME</name>
<sequence>MANGARNNIGVHCDTVTGILKKWQLVFYGTKSNPIRIRTKQYNPVQAPSEAQLSSIHYPAHYERTQAQPVRASDYDYPNADFFSTSGFQAYQDPYAGAASNVDPSMTTLDGSSGPLMTNRLPGDTAAVQLDGSLDPSRRVQLRDCDPQCDVQGCYGKGPTQCVACKNYRLDNTCVSRCPPRSFPNQGGVCWPCHESCETCAGAGQDSCLSCAPAHLRVTDLAVCLQQCPEGYYENAENSTCVPCEANCASCSDRPDHCTSCEHHLVLHENKCYAACPLYTYETQDYNCVPCHPSCETCNGTGANQCIRCRSDLYSFRVRHRLLLRAQELQARLRALPPHLHQLRLQAQLHLLPGRAAAPERRMQVLLRSRVTRLPRVPISIRPQMSIASRNRNDLLPDRYYSDRGQCAKCYLSCKTCSGPRRDQCVSCPKGWQLAAGECHPECPEGYFKTTYGCQKCHHYCHTCKGNGSAKNFIGQSFSFERISQRCGFVRLFSGEGPQECTSCPPHSMLETGMCMACLGTQYYDHPTRLCRNCHLDCHRCTGPGKFSCSGCAPPLHLDKLNNQCVPCCKGEEKLDETEECCVCDPETGGCRNSSPAGKRRVPGAEFTPMEKAKLNALSEASDSNGFDLKDESTDFAVTAATTLAVAICVASIAIFATIFVALQVHLRSCAKVTKRNTTM</sequence>
<keyword evidence="9" id="KW-1185">Reference proteome</keyword>
<keyword evidence="6" id="KW-0472">Membrane</keyword>
<keyword evidence="6" id="KW-1133">Transmembrane helix</keyword>
<gene>
    <name evidence="8" type="ORF">TSAR_015548</name>
</gene>
<dbReference type="Gene3D" id="2.10.220.10">
    <property type="entry name" value="Hormone Receptor, Insulin-like Growth Factor Receptor 1, Chain A, domain 2"/>
    <property type="match status" value="5"/>
</dbReference>
<keyword evidence="6" id="KW-0812">Transmembrane</keyword>
<evidence type="ECO:0000256" key="6">
    <source>
        <dbReference type="SAM" id="Phobius"/>
    </source>
</evidence>
<dbReference type="Pfam" id="PF14843">
    <property type="entry name" value="GF_recep_IV"/>
    <property type="match status" value="1"/>
</dbReference>
<dbReference type="FunFam" id="2.10.220.10:FF:000055">
    <property type="entry name" value="Furin-like protease 2"/>
    <property type="match status" value="1"/>
</dbReference>
<dbReference type="Proteomes" id="UP000215335">
    <property type="component" value="Unassembled WGS sequence"/>
</dbReference>
<feature type="domain" description="Growth factor receptor" evidence="7">
    <location>
        <begin position="145"/>
        <end position="253"/>
    </location>
</feature>
<keyword evidence="2" id="KW-0378">Hydrolase</keyword>
<dbReference type="SMART" id="SM00261">
    <property type="entry name" value="FU"/>
    <property type="match status" value="7"/>
</dbReference>
<proteinExistence type="predicted"/>
<keyword evidence="5" id="KW-0325">Glycoprotein</keyword>
<dbReference type="EMBL" id="NNAY01000518">
    <property type="protein sequence ID" value="OXU27896.1"/>
    <property type="molecule type" value="Genomic_DNA"/>
</dbReference>
<keyword evidence="3" id="KW-0720">Serine protease</keyword>
<dbReference type="InterPro" id="IPR006212">
    <property type="entry name" value="Furin_repeat"/>
</dbReference>
<evidence type="ECO:0000256" key="5">
    <source>
        <dbReference type="ARBA" id="ARBA00023180"/>
    </source>
</evidence>
<accession>A0A232FAM7</accession>
<evidence type="ECO:0000313" key="8">
    <source>
        <dbReference type="EMBL" id="OXU27896.1"/>
    </source>
</evidence>
<evidence type="ECO:0000259" key="7">
    <source>
        <dbReference type="Pfam" id="PF14843"/>
    </source>
</evidence>
<dbReference type="SUPFAM" id="SSF57184">
    <property type="entry name" value="Growth factor receptor domain"/>
    <property type="match status" value="3"/>
</dbReference>
<dbReference type="GO" id="GO:0000139">
    <property type="term" value="C:Golgi membrane"/>
    <property type="evidence" value="ECO:0007669"/>
    <property type="project" value="TreeGrafter"/>
</dbReference>
<dbReference type="OrthoDB" id="300641at2759"/>
<organism evidence="8 9">
    <name type="scientific">Trichomalopsis sarcophagae</name>
    <dbReference type="NCBI Taxonomy" id="543379"/>
    <lineage>
        <taxon>Eukaryota</taxon>
        <taxon>Metazoa</taxon>
        <taxon>Ecdysozoa</taxon>
        <taxon>Arthropoda</taxon>
        <taxon>Hexapoda</taxon>
        <taxon>Insecta</taxon>
        <taxon>Pterygota</taxon>
        <taxon>Neoptera</taxon>
        <taxon>Endopterygota</taxon>
        <taxon>Hymenoptera</taxon>
        <taxon>Apocrita</taxon>
        <taxon>Proctotrupomorpha</taxon>
        <taxon>Chalcidoidea</taxon>
        <taxon>Pteromalidae</taxon>
        <taxon>Pteromalinae</taxon>
        <taxon>Trichomalopsis</taxon>
    </lineage>
</organism>
<dbReference type="PANTHER" id="PTHR42884:SF23">
    <property type="entry name" value="FURIN-LIKE PROTEASE 2"/>
    <property type="match status" value="1"/>
</dbReference>
<protein>
    <recommendedName>
        <fullName evidence="7">Growth factor receptor domain-containing protein</fullName>
    </recommendedName>
</protein>
<dbReference type="AlphaFoldDB" id="A0A232FAM7"/>